<evidence type="ECO:0000313" key="9">
    <source>
        <dbReference type="Proteomes" id="UP000085678"/>
    </source>
</evidence>
<dbReference type="Pfam" id="PF02816">
    <property type="entry name" value="Alpha_kinase"/>
    <property type="match status" value="1"/>
</dbReference>
<feature type="compositionally biased region" description="Acidic residues" evidence="7">
    <location>
        <begin position="28"/>
        <end position="42"/>
    </location>
</feature>
<dbReference type="InParanoid" id="A0A1S3I261"/>
<dbReference type="PANTHER" id="PTHR45992">
    <property type="entry name" value="EUKARYOTIC ELONGATION FACTOR 2 KINASE-RELATED"/>
    <property type="match status" value="1"/>
</dbReference>
<dbReference type="SMART" id="SM00811">
    <property type="entry name" value="Alpha_kinase"/>
    <property type="match status" value="1"/>
</dbReference>
<dbReference type="EC" id="2.7.11.20" evidence="6"/>
<comment type="activity regulation">
    <text evidence="6">Undergoes calcium/calmodulin-dependent intramolecular autophosphorylation, and this results in it becoming partially calcium/calmodulin-independent.</text>
</comment>
<feature type="compositionally biased region" description="Basic and acidic residues" evidence="7">
    <location>
        <begin position="52"/>
        <end position="71"/>
    </location>
</feature>
<dbReference type="RefSeq" id="XP_013392357.1">
    <property type="nucleotide sequence ID" value="XM_013536903.1"/>
</dbReference>
<keyword evidence="10" id="KW-0648">Protein biosynthesis</keyword>
<dbReference type="Proteomes" id="UP000085678">
    <property type="component" value="Unplaced"/>
</dbReference>
<dbReference type="Gene3D" id="3.30.200.20">
    <property type="entry name" value="Phosphorylase Kinase, domain 1"/>
    <property type="match status" value="2"/>
</dbReference>
<protein>
    <recommendedName>
        <fullName evidence="6">Eukaryotic elongation factor 2 kinase</fullName>
        <ecNumber evidence="6">2.7.11.20</ecNumber>
    </recommendedName>
</protein>
<keyword evidence="2 6" id="KW-0808">Transferase</keyword>
<dbReference type="GO" id="GO:1903013">
    <property type="term" value="P:response to differentiation-inducing factor 1"/>
    <property type="evidence" value="ECO:0007669"/>
    <property type="project" value="TreeGrafter"/>
</dbReference>
<comment type="similarity">
    <text evidence="6">Belongs to the protein kinase superfamily. Alpha-type protein kinase family.</text>
</comment>
<feature type="compositionally biased region" description="Basic and acidic residues" evidence="7">
    <location>
        <begin position="1"/>
        <end position="11"/>
    </location>
</feature>
<dbReference type="InterPro" id="IPR004166">
    <property type="entry name" value="a-kinase_dom"/>
</dbReference>
<dbReference type="GO" id="GO:0031037">
    <property type="term" value="P:myosin II filament disassembly"/>
    <property type="evidence" value="ECO:0007669"/>
    <property type="project" value="TreeGrafter"/>
</dbReference>
<dbReference type="PROSITE" id="PS51158">
    <property type="entry name" value="ALPHA_KINASE"/>
    <property type="match status" value="1"/>
</dbReference>
<dbReference type="PIRSF" id="PIRSF038139">
    <property type="entry name" value="Elongation_factor_2_kinase"/>
    <property type="match status" value="1"/>
</dbReference>
<comment type="catalytic activity">
    <reaction evidence="6">
        <text>[translation elongation factor 2] + ATP = [translation elongation factor 2]-phosphate + ADP + H(+)</text>
        <dbReference type="Rhea" id="RHEA:21436"/>
        <dbReference type="Rhea" id="RHEA-COMP:11268"/>
        <dbReference type="Rhea" id="RHEA-COMP:11269"/>
        <dbReference type="ChEBI" id="CHEBI:15378"/>
        <dbReference type="ChEBI" id="CHEBI:30616"/>
        <dbReference type="ChEBI" id="CHEBI:43176"/>
        <dbReference type="ChEBI" id="CHEBI:68546"/>
        <dbReference type="ChEBI" id="CHEBI:456216"/>
        <dbReference type="EC" id="2.7.11.20"/>
    </reaction>
</comment>
<dbReference type="GO" id="GO:0003746">
    <property type="term" value="F:translation elongation factor activity"/>
    <property type="evidence" value="ECO:0007669"/>
    <property type="project" value="UniProtKB-KW"/>
</dbReference>
<keyword evidence="3 6" id="KW-0547">Nucleotide-binding</keyword>
<dbReference type="InterPro" id="IPR047588">
    <property type="entry name" value="eEF2K_a_kinase_dom"/>
</dbReference>
<evidence type="ECO:0000256" key="6">
    <source>
        <dbReference type="PIRNR" id="PIRNR038139"/>
    </source>
</evidence>
<dbReference type="SUPFAM" id="SSF56112">
    <property type="entry name" value="Protein kinase-like (PK-like)"/>
    <property type="match status" value="1"/>
</dbReference>
<feature type="region of interest" description="Disordered" evidence="7">
    <location>
        <begin position="410"/>
        <end position="472"/>
    </location>
</feature>
<dbReference type="InterPro" id="IPR011009">
    <property type="entry name" value="Kinase-like_dom_sf"/>
</dbReference>
<keyword evidence="6" id="KW-0106">Calcium</keyword>
<dbReference type="Gene3D" id="1.25.40.10">
    <property type="entry name" value="Tetratricopeptide repeat domain"/>
    <property type="match status" value="1"/>
</dbReference>
<evidence type="ECO:0000256" key="2">
    <source>
        <dbReference type="ARBA" id="ARBA00022679"/>
    </source>
</evidence>
<dbReference type="OrthoDB" id="301415at2759"/>
<feature type="compositionally biased region" description="Low complexity" evidence="7">
    <location>
        <begin position="448"/>
        <end position="469"/>
    </location>
</feature>
<dbReference type="GO" id="GO:0005524">
    <property type="term" value="F:ATP binding"/>
    <property type="evidence" value="ECO:0007669"/>
    <property type="project" value="UniProtKB-KW"/>
</dbReference>
<keyword evidence="6" id="KW-0112">Calmodulin-binding</keyword>
<dbReference type="FunFam" id="3.20.200.10:FF:000002">
    <property type="entry name" value="Eukaryotic elongation factor 2 kinase"/>
    <property type="match status" value="1"/>
</dbReference>
<dbReference type="InterPro" id="IPR051852">
    <property type="entry name" value="Alpha-type_PK"/>
</dbReference>
<keyword evidence="4 6" id="KW-0418">Kinase</keyword>
<comment type="subunit">
    <text evidence="6">Monomer or homodimer.</text>
</comment>
<reference evidence="10" key="1">
    <citation type="submission" date="2025-08" db="UniProtKB">
        <authorList>
            <consortium name="RefSeq"/>
        </authorList>
    </citation>
    <scope>IDENTIFICATION</scope>
    <source>
        <tissue evidence="10">Gonads</tissue>
    </source>
</reference>
<proteinExistence type="inferred from homology"/>
<name>A0A1S3I261_LINAN</name>
<evidence type="ECO:0000259" key="8">
    <source>
        <dbReference type="PROSITE" id="PS51158"/>
    </source>
</evidence>
<evidence type="ECO:0000256" key="7">
    <source>
        <dbReference type="SAM" id="MobiDB-lite"/>
    </source>
</evidence>
<keyword evidence="9" id="KW-1185">Reference proteome</keyword>
<dbReference type="SUPFAM" id="SSF81901">
    <property type="entry name" value="HCP-like"/>
    <property type="match status" value="1"/>
</dbReference>
<organism evidence="9 10">
    <name type="scientific">Lingula anatina</name>
    <name type="common">Brachiopod</name>
    <name type="synonym">Lingula unguis</name>
    <dbReference type="NCBI Taxonomy" id="7574"/>
    <lineage>
        <taxon>Eukaryota</taxon>
        <taxon>Metazoa</taxon>
        <taxon>Spiralia</taxon>
        <taxon>Lophotrochozoa</taxon>
        <taxon>Brachiopoda</taxon>
        <taxon>Linguliformea</taxon>
        <taxon>Lingulata</taxon>
        <taxon>Lingulida</taxon>
        <taxon>Linguloidea</taxon>
        <taxon>Lingulidae</taxon>
        <taxon>Lingula</taxon>
    </lineage>
</organism>
<dbReference type="STRING" id="7574.A0A1S3I261"/>
<sequence length="723" mass="82274">MASTERPRDDSVSDSDEEMTIFPLTFCSDDDDDDEDADESNSDEANANITDRSSHCHNHEDDGHPVHHEMEVGSPPAKPLMTLRQRRRSRLTPLNLNLSPIPTIDSPNIKHWKHAILKAKKLKDPWEEFNILDLPVEEVTRHRYSALRKQWITDTVKVRMEKKPFNRGAMRQCYRLKKMSTLSLSGDWRHASNYVAKRYMEDVDREVYFEDVRLQMDAKLWGEEYDRHNPPKKVDIFQMYVLEFKNREGCPLYHLEHFIEGKYIKYNSNSGFVEETSRLTPQAFSHFTFERSGHQLIVVDIQGVGDLYTDPQIHTAGAYDLSSGHEYGDGNLGPKGMALFFHSHVCNSICESLNLSKFDLAESEKKLQQKYIELMKDATTHTKGKEEVCLSASPRDQKNLHEFLRKRTVSGTSIGSDGDSDLLSPRSLEDEPMSADAADKAHLGIRWSISSSQSESSPRSSEPPSASDSGTMTIEEERLEFSRAVKQLSRPSCVIHEIQRRHTCNGTRMDDSVLGQVHHELAKYHEIGRFSTNGDTFNPEVDWHAALFHEEIAAQCGVMEAILTMAKIYLQMPHDVLQECNVQENEDNLNRGVDYMLQAADAGDRSAMLYMAKAYETGIGLGTERSRCFVEAIEFYGKALKMTENDESGSFDSAMEEPRHLILAKQAELYRQGGLNLEKDPLKSGELYNEAAEAAMEAMKGRLANKYYALAEEVWAECEDVEE</sequence>
<dbReference type="GO" id="GO:0004686">
    <property type="term" value="F:elongation factor-2 kinase activity"/>
    <property type="evidence" value="ECO:0007669"/>
    <property type="project" value="InterPro"/>
</dbReference>
<keyword evidence="10" id="KW-0251">Elongation factor</keyword>
<feature type="domain" description="Alpha-type protein kinase" evidence="8">
    <location>
        <begin position="143"/>
        <end position="358"/>
    </location>
</feature>
<keyword evidence="5 6" id="KW-0067">ATP-binding</keyword>
<dbReference type="CDD" id="cd16967">
    <property type="entry name" value="Alpha_kinase_eEF2K"/>
    <property type="match status" value="1"/>
</dbReference>
<feature type="region of interest" description="Disordered" evidence="7">
    <location>
        <begin position="1"/>
        <end position="78"/>
    </location>
</feature>
<accession>A0A1S3I261</accession>
<dbReference type="GeneID" id="106160334"/>
<dbReference type="KEGG" id="lak:106160334"/>
<evidence type="ECO:0000256" key="4">
    <source>
        <dbReference type="ARBA" id="ARBA00022777"/>
    </source>
</evidence>
<gene>
    <name evidence="10" type="primary">LOC106160334</name>
</gene>
<dbReference type="Gene3D" id="3.20.200.10">
    <property type="entry name" value="MHCK/EF2 kinase"/>
    <property type="match status" value="1"/>
</dbReference>
<evidence type="ECO:0000256" key="3">
    <source>
        <dbReference type="ARBA" id="ARBA00022741"/>
    </source>
</evidence>
<feature type="compositionally biased region" description="Low complexity" evidence="7">
    <location>
        <begin position="410"/>
        <end position="426"/>
    </location>
</feature>
<dbReference type="InterPro" id="IPR011990">
    <property type="entry name" value="TPR-like_helical_dom_sf"/>
</dbReference>
<dbReference type="FunFam" id="3.30.200.20:FF:000230">
    <property type="entry name" value="Eukaryotic elongation factor 2 kinase"/>
    <property type="match status" value="1"/>
</dbReference>
<keyword evidence="1 6" id="KW-0723">Serine/threonine-protein kinase</keyword>
<evidence type="ECO:0000256" key="1">
    <source>
        <dbReference type="ARBA" id="ARBA00022527"/>
    </source>
</evidence>
<dbReference type="InterPro" id="IPR017400">
    <property type="entry name" value="eEF-2K"/>
</dbReference>
<dbReference type="PANTHER" id="PTHR45992:SF2">
    <property type="entry name" value="EUKARYOTIC ELONGATION FACTOR 2 KINASE"/>
    <property type="match status" value="1"/>
</dbReference>
<dbReference type="AlphaFoldDB" id="A0A1S3I261"/>
<evidence type="ECO:0000313" key="10">
    <source>
        <dbReference type="RefSeq" id="XP_013392357.1"/>
    </source>
</evidence>
<evidence type="ECO:0000256" key="5">
    <source>
        <dbReference type="ARBA" id="ARBA00022840"/>
    </source>
</evidence>